<comment type="caution">
    <text evidence="3">The sequence shown here is derived from an EMBL/GenBank/DDBJ whole genome shotgun (WGS) entry which is preliminary data.</text>
</comment>
<dbReference type="EMBL" id="LWDL01000011">
    <property type="protein sequence ID" value="OQW52991.1"/>
    <property type="molecule type" value="Genomic_DNA"/>
</dbReference>
<dbReference type="Gene3D" id="2.60.40.1880">
    <property type="entry name" value="Invasion associated locus B (IalB) protein"/>
    <property type="match status" value="1"/>
</dbReference>
<evidence type="ECO:0008006" key="5">
    <source>
        <dbReference type="Google" id="ProtNLM"/>
    </source>
</evidence>
<feature type="region of interest" description="Disordered" evidence="1">
    <location>
        <begin position="31"/>
        <end position="69"/>
    </location>
</feature>
<evidence type="ECO:0000313" key="3">
    <source>
        <dbReference type="EMBL" id="OQW52991.1"/>
    </source>
</evidence>
<feature type="signal peptide" evidence="2">
    <location>
        <begin position="1"/>
        <end position="23"/>
    </location>
</feature>
<feature type="compositionally biased region" description="Pro residues" evidence="1">
    <location>
        <begin position="248"/>
        <end position="257"/>
    </location>
</feature>
<feature type="compositionally biased region" description="Low complexity" evidence="1">
    <location>
        <begin position="31"/>
        <end position="63"/>
    </location>
</feature>
<evidence type="ECO:0000256" key="1">
    <source>
        <dbReference type="SAM" id="MobiDB-lite"/>
    </source>
</evidence>
<evidence type="ECO:0000256" key="2">
    <source>
        <dbReference type="SAM" id="SignalP"/>
    </source>
</evidence>
<gene>
    <name evidence="3" type="ORF">A4S15_06270</name>
</gene>
<accession>A0A1W9I0K0</accession>
<protein>
    <recommendedName>
        <fullName evidence="5">Invasion associated locus B family protein</fullName>
    </recommendedName>
</protein>
<sequence>MLARAAACSLFVSVTTAPLVVFAQQPAAPAQQRPAAPRAAQPAPAQPAQGQRPAAPPAQDQQATVTPRQITGTTTGWVKVCQKIDGTSDKEGCVVSQEVRADNGAFLASIALQEVVGEPRRQLILAVPLGMALQAGLLVRVDQERAVPAKFGTCLQNGCFAGIDVGSDLLAAMNKGQNLLVTVRNAQGIALDLTVPLANFVKVHQGPATDLKVVEEQQRQLEKELEKRALEARQKLLEQQGQATPAPGAAPAPAAKP</sequence>
<dbReference type="InterPro" id="IPR010642">
    <property type="entry name" value="Invasion_prot_B"/>
</dbReference>
<name>A0A1W9I0K0_9HYPH</name>
<organism evidence="3 4">
    <name type="scientific">Candidatus Raskinella chloraquaticus</name>
    <dbReference type="NCBI Taxonomy" id="1951219"/>
    <lineage>
        <taxon>Bacteria</taxon>
        <taxon>Pseudomonadati</taxon>
        <taxon>Pseudomonadota</taxon>
        <taxon>Alphaproteobacteria</taxon>
        <taxon>Hyphomicrobiales</taxon>
        <taxon>Phreatobacteraceae</taxon>
        <taxon>Candidatus Raskinella</taxon>
    </lineage>
</organism>
<evidence type="ECO:0000313" key="4">
    <source>
        <dbReference type="Proteomes" id="UP000192872"/>
    </source>
</evidence>
<dbReference type="STRING" id="1827387.A4S15_06270"/>
<dbReference type="Proteomes" id="UP000192872">
    <property type="component" value="Unassembled WGS sequence"/>
</dbReference>
<feature type="chain" id="PRO_5012393798" description="Invasion associated locus B family protein" evidence="2">
    <location>
        <begin position="24"/>
        <end position="257"/>
    </location>
</feature>
<dbReference type="Pfam" id="PF06776">
    <property type="entry name" value="IalB"/>
    <property type="match status" value="1"/>
</dbReference>
<feature type="region of interest" description="Disordered" evidence="1">
    <location>
        <begin position="232"/>
        <end position="257"/>
    </location>
</feature>
<dbReference type="AlphaFoldDB" id="A0A1W9I0K0"/>
<keyword evidence="2" id="KW-0732">Signal</keyword>
<dbReference type="InterPro" id="IPR038696">
    <property type="entry name" value="IalB_sf"/>
</dbReference>
<reference evidence="3 4" key="1">
    <citation type="journal article" date="2017" name="Water Res.">
        <title>Comammox in drinking water systems.</title>
        <authorList>
            <person name="Wang Y."/>
            <person name="Ma L."/>
            <person name="Mao Y."/>
            <person name="Jiang X."/>
            <person name="Xia Y."/>
            <person name="Yu K."/>
            <person name="Li B."/>
            <person name="Zhang T."/>
        </authorList>
    </citation>
    <scope>NUCLEOTIDE SEQUENCE [LARGE SCALE GENOMIC DNA]</scope>
    <source>
        <strain evidence="3">SG_bin8</strain>
    </source>
</reference>
<proteinExistence type="predicted"/>